<dbReference type="PROSITE" id="PS51257">
    <property type="entry name" value="PROKAR_LIPOPROTEIN"/>
    <property type="match status" value="1"/>
</dbReference>
<sequence length="343" mass="38605">MKQIYHYFILLLCLLSAACDNDDNSPVKAYIIKSDTTFEAKGGNGTIEVSTGNLSVSSDKDWCKVEAEGNIIHITVPQNIDIGGRTALITILADGYELMLPVTQLAPIFIVSSTDPLSFFGNGETIELQVQSSLEVKVTVDDDWIQYEQKENTISFHCTKSDVPLRSTQVKISSGTKTVTLDCKQMCIEGEYTFTYTDTNWDDIDLKTTLTKDPTEENTYILKGDLPFGRELKLKYENNKLAFHAGQYLGTETIDGKEYHLFMTLGYGRLTPAWDYIVDYVAPMTQNKNGDYCFEFDDGKHWGKYFVTRVSISTFTSSTASESSYVEEIEKLAYVILTINKVF</sequence>
<dbReference type="Gene3D" id="2.60.40.10">
    <property type="entry name" value="Immunoglobulins"/>
    <property type="match status" value="2"/>
</dbReference>
<dbReference type="Proteomes" id="UP000500882">
    <property type="component" value="Chromosome"/>
</dbReference>
<dbReference type="AlphaFoldDB" id="A0A415M6M6"/>
<evidence type="ECO:0000256" key="1">
    <source>
        <dbReference type="SAM" id="SignalP"/>
    </source>
</evidence>
<dbReference type="CDD" id="cd14948">
    <property type="entry name" value="BACON"/>
    <property type="match status" value="1"/>
</dbReference>
<dbReference type="InterPro" id="IPR013783">
    <property type="entry name" value="Ig-like_fold"/>
</dbReference>
<reference evidence="4 5" key="1">
    <citation type="submission" date="2018-08" db="EMBL/GenBank/DDBJ databases">
        <title>A genome reference for cultivated species of the human gut microbiota.</title>
        <authorList>
            <person name="Zou Y."/>
            <person name="Xue W."/>
            <person name="Luo G."/>
        </authorList>
    </citation>
    <scope>NUCLEOTIDE SEQUENCE [LARGE SCALE GENOMIC DNA]</scope>
    <source>
        <strain evidence="4 5">AF37-12</strain>
    </source>
</reference>
<keyword evidence="1" id="KW-0732">Signal</keyword>
<dbReference type="InterPro" id="IPR024361">
    <property type="entry name" value="BACON"/>
</dbReference>
<evidence type="ECO:0000313" key="3">
    <source>
        <dbReference type="EMBL" id="BCA52415.1"/>
    </source>
</evidence>
<evidence type="ECO:0000313" key="6">
    <source>
        <dbReference type="Proteomes" id="UP000500882"/>
    </source>
</evidence>
<dbReference type="RefSeq" id="WP_022470601.1">
    <property type="nucleotide sequence ID" value="NZ_AP022660.1"/>
</dbReference>
<proteinExistence type="predicted"/>
<organism evidence="4 5">
    <name type="scientific">Bacteroides thetaiotaomicron</name>
    <dbReference type="NCBI Taxonomy" id="818"/>
    <lineage>
        <taxon>Bacteria</taxon>
        <taxon>Pseudomonadati</taxon>
        <taxon>Bacteroidota</taxon>
        <taxon>Bacteroidia</taxon>
        <taxon>Bacteroidales</taxon>
        <taxon>Bacteroidaceae</taxon>
        <taxon>Bacteroides</taxon>
    </lineage>
</organism>
<protein>
    <recommendedName>
        <fullName evidence="2">BACON domain-containing protein</fullName>
    </recommendedName>
</protein>
<evidence type="ECO:0000313" key="4">
    <source>
        <dbReference type="EMBL" id="RHL64294.1"/>
    </source>
</evidence>
<name>A0A415M6M6_BACT4</name>
<dbReference type="Pfam" id="PF13004">
    <property type="entry name" value="BACON"/>
    <property type="match status" value="2"/>
</dbReference>
<feature type="domain" description="BACON" evidence="2">
    <location>
        <begin position="55"/>
        <end position="104"/>
    </location>
</feature>
<dbReference type="Proteomes" id="UP000283616">
    <property type="component" value="Unassembled WGS sequence"/>
</dbReference>
<gene>
    <name evidence="3" type="ORF">BatF92_43570</name>
    <name evidence="4" type="ORF">DW011_00415</name>
</gene>
<accession>A0A415M6M6</accession>
<dbReference type="EMBL" id="QROV01000001">
    <property type="protein sequence ID" value="RHL64294.1"/>
    <property type="molecule type" value="Genomic_DNA"/>
</dbReference>
<feature type="signal peptide" evidence="1">
    <location>
        <begin position="1"/>
        <end position="18"/>
    </location>
</feature>
<dbReference type="EMBL" id="AP022660">
    <property type="protein sequence ID" value="BCA52415.1"/>
    <property type="molecule type" value="Genomic_DNA"/>
</dbReference>
<evidence type="ECO:0000259" key="2">
    <source>
        <dbReference type="Pfam" id="PF13004"/>
    </source>
</evidence>
<feature type="domain" description="BACON" evidence="2">
    <location>
        <begin position="138"/>
        <end position="180"/>
    </location>
</feature>
<reference evidence="3 6" key="2">
    <citation type="submission" date="2020-02" db="EMBL/GenBank/DDBJ databases">
        <title>Whole-genome sequencing and comparative analysis of the genomes of Bacteroides thetaiotaomicron and Escherichia coli isolated from a healthy resident in Vietnam.</title>
        <authorList>
            <person name="Mohsin M."/>
            <person name="Tanaka K."/>
            <person name="Kawahara R."/>
            <person name="Kondo S."/>
            <person name="Noguchi H."/>
            <person name="Motooka D."/>
            <person name="Nakamura S."/>
            <person name="Khong D.T."/>
            <person name="Nguyen T.N."/>
            <person name="Tran H.T."/>
            <person name="Yamamoto Y."/>
        </authorList>
    </citation>
    <scope>NUCLEOTIDE SEQUENCE [LARGE SCALE GENOMIC DNA]</scope>
    <source>
        <strain evidence="3 6">F9-2</strain>
    </source>
</reference>
<feature type="chain" id="PRO_5033419351" description="BACON domain-containing protein" evidence="1">
    <location>
        <begin position="19"/>
        <end position="343"/>
    </location>
</feature>
<evidence type="ECO:0000313" key="5">
    <source>
        <dbReference type="Proteomes" id="UP000283616"/>
    </source>
</evidence>